<comment type="caution">
    <text evidence="1">The sequence shown here is derived from an EMBL/GenBank/DDBJ whole genome shotgun (WGS) entry which is preliminary data.</text>
</comment>
<dbReference type="AlphaFoldDB" id="A0A3M7QCR7"/>
<keyword evidence="2" id="KW-1185">Reference proteome</keyword>
<gene>
    <name evidence="1" type="ORF">BpHYR1_039700</name>
</gene>
<evidence type="ECO:0000313" key="1">
    <source>
        <dbReference type="EMBL" id="RNA09049.1"/>
    </source>
</evidence>
<dbReference type="EMBL" id="REGN01006561">
    <property type="protein sequence ID" value="RNA09049.1"/>
    <property type="molecule type" value="Genomic_DNA"/>
</dbReference>
<protein>
    <submittedName>
        <fullName evidence="1">Uncharacterized protein</fullName>
    </submittedName>
</protein>
<dbReference type="Proteomes" id="UP000276133">
    <property type="component" value="Unassembled WGS sequence"/>
</dbReference>
<reference evidence="1 2" key="1">
    <citation type="journal article" date="2018" name="Sci. Rep.">
        <title>Genomic signatures of local adaptation to the degree of environmental predictability in rotifers.</title>
        <authorList>
            <person name="Franch-Gras L."/>
            <person name="Hahn C."/>
            <person name="Garcia-Roger E.M."/>
            <person name="Carmona M.J."/>
            <person name="Serra M."/>
            <person name="Gomez A."/>
        </authorList>
    </citation>
    <scope>NUCLEOTIDE SEQUENCE [LARGE SCALE GENOMIC DNA]</scope>
    <source>
        <strain evidence="1">HYR1</strain>
    </source>
</reference>
<proteinExistence type="predicted"/>
<accession>A0A3M7QCR7</accession>
<sequence length="88" mass="10347">MILLRARDAASDKLVKTFTSFFLLMYLEFESRVLIQINVANVILVFVEKARQNGSQEKQLDECAFKKNRFVIFTTKSHEYKQLILMIN</sequence>
<name>A0A3M7QCR7_BRAPC</name>
<evidence type="ECO:0000313" key="2">
    <source>
        <dbReference type="Proteomes" id="UP000276133"/>
    </source>
</evidence>
<organism evidence="1 2">
    <name type="scientific">Brachionus plicatilis</name>
    <name type="common">Marine rotifer</name>
    <name type="synonym">Brachionus muelleri</name>
    <dbReference type="NCBI Taxonomy" id="10195"/>
    <lineage>
        <taxon>Eukaryota</taxon>
        <taxon>Metazoa</taxon>
        <taxon>Spiralia</taxon>
        <taxon>Gnathifera</taxon>
        <taxon>Rotifera</taxon>
        <taxon>Eurotatoria</taxon>
        <taxon>Monogononta</taxon>
        <taxon>Pseudotrocha</taxon>
        <taxon>Ploima</taxon>
        <taxon>Brachionidae</taxon>
        <taxon>Brachionus</taxon>
    </lineage>
</organism>